<evidence type="ECO:0000256" key="1">
    <source>
        <dbReference type="ARBA" id="ARBA00006270"/>
    </source>
</evidence>
<comment type="caution">
    <text evidence="5">The sequence shown here is derived from an EMBL/GenBank/DDBJ whole genome shotgun (WGS) entry which is preliminary data.</text>
</comment>
<dbReference type="PROSITE" id="PS51417">
    <property type="entry name" value="ARF"/>
    <property type="match status" value="1"/>
</dbReference>
<evidence type="ECO:0000313" key="6">
    <source>
        <dbReference type="Proteomes" id="UP001497382"/>
    </source>
</evidence>
<dbReference type="CDD" id="cd00154">
    <property type="entry name" value="Rab"/>
    <property type="match status" value="1"/>
</dbReference>
<reference evidence="5 6" key="1">
    <citation type="submission" date="2024-04" db="EMBL/GenBank/DDBJ databases">
        <authorList>
            <person name="Rising A."/>
            <person name="Reimegard J."/>
            <person name="Sonavane S."/>
            <person name="Akerstrom W."/>
            <person name="Nylinder S."/>
            <person name="Hedman E."/>
            <person name="Kallberg Y."/>
        </authorList>
    </citation>
    <scope>NUCLEOTIDE SEQUENCE [LARGE SCALE GENOMIC DNA]</scope>
</reference>
<dbReference type="SMART" id="SM00174">
    <property type="entry name" value="RHO"/>
    <property type="match status" value="1"/>
</dbReference>
<name>A0AAV2AC15_9ARAC</name>
<dbReference type="AlphaFoldDB" id="A0AAV2AC15"/>
<dbReference type="SMART" id="SM00175">
    <property type="entry name" value="RAB"/>
    <property type="match status" value="1"/>
</dbReference>
<keyword evidence="2" id="KW-0547">Nucleotide-binding</keyword>
<dbReference type="PROSITE" id="PS51420">
    <property type="entry name" value="RHO"/>
    <property type="match status" value="1"/>
</dbReference>
<proteinExistence type="inferred from homology"/>
<keyword evidence="4" id="KW-0449">Lipoprotein</keyword>
<comment type="similarity">
    <text evidence="1">Belongs to the small GTPase superfamily. Rab family.</text>
</comment>
<dbReference type="SMART" id="SM00176">
    <property type="entry name" value="RAN"/>
    <property type="match status" value="1"/>
</dbReference>
<dbReference type="Proteomes" id="UP001497382">
    <property type="component" value="Unassembled WGS sequence"/>
</dbReference>
<dbReference type="NCBIfam" id="TIGR00231">
    <property type="entry name" value="small_GTP"/>
    <property type="match status" value="1"/>
</dbReference>
<evidence type="ECO:0000256" key="3">
    <source>
        <dbReference type="ARBA" id="ARBA00023134"/>
    </source>
</evidence>
<dbReference type="SMART" id="SM00173">
    <property type="entry name" value="RAS"/>
    <property type="match status" value="1"/>
</dbReference>
<accession>A0AAV2AC15</accession>
<dbReference type="PANTHER" id="PTHR47978">
    <property type="match status" value="1"/>
</dbReference>
<keyword evidence="3" id="KW-0342">GTP-binding</keyword>
<sequence>MAADHKVCIIMLGESKVGKTSLMLRFCKNIFKEETKRTLIVDSYNKTIILNDKKINLELWDTVGQERYKAIVKEYFRKADGVLLAYDMTNLATFIKLSSWLHELRELNEEATVLIVGNKSDLPQQNHVSRTTVETYAREEGLEFYETSAKNNDNVDEVFQNLALKVLEKKKIKPFYKEIPNGEIKAGSSSNAISGSNRLQTEDGLPPIIRLEDDFGNDGQVLKLTIEKQKEKQKKSCC</sequence>
<dbReference type="InterPro" id="IPR005225">
    <property type="entry name" value="Small_GTP-bd"/>
</dbReference>
<organism evidence="5 6">
    <name type="scientific">Larinioides sclopetarius</name>
    <dbReference type="NCBI Taxonomy" id="280406"/>
    <lineage>
        <taxon>Eukaryota</taxon>
        <taxon>Metazoa</taxon>
        <taxon>Ecdysozoa</taxon>
        <taxon>Arthropoda</taxon>
        <taxon>Chelicerata</taxon>
        <taxon>Arachnida</taxon>
        <taxon>Araneae</taxon>
        <taxon>Araneomorphae</taxon>
        <taxon>Entelegynae</taxon>
        <taxon>Araneoidea</taxon>
        <taxon>Araneidae</taxon>
        <taxon>Larinioides</taxon>
    </lineage>
</organism>
<dbReference type="GO" id="GO:0003924">
    <property type="term" value="F:GTPase activity"/>
    <property type="evidence" value="ECO:0007669"/>
    <property type="project" value="InterPro"/>
</dbReference>
<dbReference type="Pfam" id="PF00071">
    <property type="entry name" value="Ras"/>
    <property type="match status" value="1"/>
</dbReference>
<dbReference type="Gene3D" id="3.40.50.300">
    <property type="entry name" value="P-loop containing nucleotide triphosphate hydrolases"/>
    <property type="match status" value="1"/>
</dbReference>
<dbReference type="FunFam" id="3.40.50.300:FF:001129">
    <property type="entry name" value="ras-related protein Rab-44 isoform X2"/>
    <property type="match status" value="1"/>
</dbReference>
<keyword evidence="6" id="KW-1185">Reference proteome</keyword>
<evidence type="ECO:0000256" key="4">
    <source>
        <dbReference type="ARBA" id="ARBA00023288"/>
    </source>
</evidence>
<dbReference type="InterPro" id="IPR027417">
    <property type="entry name" value="P-loop_NTPase"/>
</dbReference>
<dbReference type="PRINTS" id="PR00449">
    <property type="entry name" value="RASTRNSFRMNG"/>
</dbReference>
<protein>
    <submittedName>
        <fullName evidence="5">Uncharacterized protein</fullName>
    </submittedName>
</protein>
<dbReference type="SUPFAM" id="SSF52540">
    <property type="entry name" value="P-loop containing nucleoside triphosphate hydrolases"/>
    <property type="match status" value="1"/>
</dbReference>
<evidence type="ECO:0000313" key="5">
    <source>
        <dbReference type="EMBL" id="CAL1281536.1"/>
    </source>
</evidence>
<dbReference type="InterPro" id="IPR001806">
    <property type="entry name" value="Small_GTPase"/>
</dbReference>
<dbReference type="PROSITE" id="PS51421">
    <property type="entry name" value="RAS"/>
    <property type="match status" value="1"/>
</dbReference>
<evidence type="ECO:0000256" key="2">
    <source>
        <dbReference type="ARBA" id="ARBA00022741"/>
    </source>
</evidence>
<dbReference type="GO" id="GO:0005525">
    <property type="term" value="F:GTP binding"/>
    <property type="evidence" value="ECO:0007669"/>
    <property type="project" value="UniProtKB-KW"/>
</dbReference>
<dbReference type="EMBL" id="CAXIEN010000145">
    <property type="protein sequence ID" value="CAL1281536.1"/>
    <property type="molecule type" value="Genomic_DNA"/>
</dbReference>
<dbReference type="PROSITE" id="PS51419">
    <property type="entry name" value="RAB"/>
    <property type="match status" value="1"/>
</dbReference>
<gene>
    <name evidence="5" type="ORF">LARSCL_LOCUS11615</name>
</gene>